<reference evidence="13 14" key="1">
    <citation type="submission" date="2018-05" db="EMBL/GenBank/DDBJ databases">
        <title>Acuticoccus sediminis sp. nov., isolated from deep-sea sediment of Indian Ocean.</title>
        <authorList>
            <person name="Liu X."/>
            <person name="Lai Q."/>
            <person name="Du Y."/>
            <person name="Sun F."/>
            <person name="Zhang X."/>
            <person name="Wang S."/>
            <person name="Shao Z."/>
        </authorList>
    </citation>
    <scope>NUCLEOTIDE SEQUENCE [LARGE SCALE GENOMIC DNA]</scope>
    <source>
        <strain evidence="13 14">PTG4-2</strain>
    </source>
</reference>
<dbReference type="Proteomes" id="UP000249590">
    <property type="component" value="Unassembled WGS sequence"/>
</dbReference>
<keyword evidence="4 9" id="KW-1003">Cell membrane</keyword>
<dbReference type="Gene3D" id="2.40.30.170">
    <property type="match status" value="1"/>
</dbReference>
<evidence type="ECO:0000256" key="3">
    <source>
        <dbReference type="ARBA" id="ARBA00022448"/>
    </source>
</evidence>
<protein>
    <recommendedName>
        <fullName evidence="9">Membrane fusion protein (MFP) family protein</fullName>
    </recommendedName>
</protein>
<keyword evidence="3 9" id="KW-0813">Transport</keyword>
<dbReference type="PRINTS" id="PR01490">
    <property type="entry name" value="RTXTOXIND"/>
</dbReference>
<keyword evidence="5 9" id="KW-0997">Cell inner membrane</keyword>
<feature type="coiled-coil region" evidence="10">
    <location>
        <begin position="160"/>
        <end position="239"/>
    </location>
</feature>
<dbReference type="OrthoDB" id="9810980at2"/>
<feature type="domain" description="AprE-like long alpha-helical hairpin" evidence="11">
    <location>
        <begin position="100"/>
        <end position="287"/>
    </location>
</feature>
<dbReference type="PANTHER" id="PTHR30386">
    <property type="entry name" value="MEMBRANE FUSION SUBUNIT OF EMRAB-TOLC MULTIDRUG EFFLUX PUMP"/>
    <property type="match status" value="1"/>
</dbReference>
<dbReference type="AlphaFoldDB" id="A0A8B2P2G6"/>
<dbReference type="NCBIfam" id="TIGR01843">
    <property type="entry name" value="type_I_hlyD"/>
    <property type="match status" value="1"/>
</dbReference>
<evidence type="ECO:0000259" key="11">
    <source>
        <dbReference type="Pfam" id="PF25994"/>
    </source>
</evidence>
<dbReference type="RefSeq" id="WP_111341893.1">
    <property type="nucleotide sequence ID" value="NZ_JAIWKD010000001.1"/>
</dbReference>
<evidence type="ECO:0000256" key="1">
    <source>
        <dbReference type="ARBA" id="ARBA00004377"/>
    </source>
</evidence>
<dbReference type="InterPro" id="IPR058982">
    <property type="entry name" value="Beta-barrel_AprE"/>
</dbReference>
<dbReference type="InterPro" id="IPR050739">
    <property type="entry name" value="MFP"/>
</dbReference>
<keyword evidence="7 9" id="KW-1133">Transmembrane helix</keyword>
<evidence type="ECO:0000313" key="13">
    <source>
        <dbReference type="EMBL" id="RAI03322.1"/>
    </source>
</evidence>
<gene>
    <name evidence="13" type="ORF">DLJ53_02045</name>
</gene>
<sequence length="444" mass="48705">MALPVKPGAAPPKPKFSSSIRGYVIGGTVACFALLFGFGGWAATAKLASAVVATGKIVVASNVKQIQHPDGGIVGEIMVQDGDQVDAGDLLIRLDETLVAANRALVDGQIVAMEARLARLEAEREDAEDITPSPELAHRLDDDTVKRAMASEEKVFSARKETMSGQVDRLNERIGQLEQQIEGLKAQQKAKEDEISLIDEELSVLGDLYDRGRTTRDKIVNLRRNRTRLEGERGDLIAQIAVAQGKISETQLEVLSIKTDQREKTFSEITEIEPELANLKEKRIAADFQLKRMDIRSPTDGTVFELEVHTVGGVVQPAQTIMQIVPEADKLIIETRISPTDVDQVAIGQEATIVLSAFSYKTTPQLQGEVKFVAAEASFDEKLGTSYYVVRVALKEGELDRLPEDLVLMPGMPAEVYISTGGQTVVQYLTKPLTQQIRRAWRES</sequence>
<dbReference type="EMBL" id="QHHQ01000001">
    <property type="protein sequence ID" value="RAI03322.1"/>
    <property type="molecule type" value="Genomic_DNA"/>
</dbReference>
<comment type="similarity">
    <text evidence="2 9">Belongs to the membrane fusion protein (MFP) (TC 8.A.1) family.</text>
</comment>
<feature type="transmembrane region" description="Helical" evidence="9">
    <location>
        <begin position="20"/>
        <end position="43"/>
    </location>
</feature>
<keyword evidence="10" id="KW-0175">Coiled coil</keyword>
<evidence type="ECO:0000259" key="12">
    <source>
        <dbReference type="Pfam" id="PF26002"/>
    </source>
</evidence>
<dbReference type="GO" id="GO:0015031">
    <property type="term" value="P:protein transport"/>
    <property type="evidence" value="ECO:0007669"/>
    <property type="project" value="InterPro"/>
</dbReference>
<evidence type="ECO:0000256" key="8">
    <source>
        <dbReference type="ARBA" id="ARBA00023136"/>
    </source>
</evidence>
<organism evidence="13 14">
    <name type="scientific">Acuticoccus sediminis</name>
    <dbReference type="NCBI Taxonomy" id="2184697"/>
    <lineage>
        <taxon>Bacteria</taxon>
        <taxon>Pseudomonadati</taxon>
        <taxon>Pseudomonadota</taxon>
        <taxon>Alphaproteobacteria</taxon>
        <taxon>Hyphomicrobiales</taxon>
        <taxon>Amorphaceae</taxon>
        <taxon>Acuticoccus</taxon>
    </lineage>
</organism>
<dbReference type="GO" id="GO:0005886">
    <property type="term" value="C:plasma membrane"/>
    <property type="evidence" value="ECO:0007669"/>
    <property type="project" value="UniProtKB-SubCell"/>
</dbReference>
<dbReference type="Gene3D" id="2.40.50.100">
    <property type="match status" value="1"/>
</dbReference>
<evidence type="ECO:0000256" key="10">
    <source>
        <dbReference type="SAM" id="Coils"/>
    </source>
</evidence>
<dbReference type="Gene3D" id="1.20.5.340">
    <property type="match status" value="1"/>
</dbReference>
<proteinExistence type="inferred from homology"/>
<evidence type="ECO:0000256" key="6">
    <source>
        <dbReference type="ARBA" id="ARBA00022692"/>
    </source>
</evidence>
<feature type="coiled-coil region" evidence="10">
    <location>
        <begin position="103"/>
        <end position="130"/>
    </location>
</feature>
<feature type="domain" description="AprE-like beta-barrel" evidence="12">
    <location>
        <begin position="331"/>
        <end position="421"/>
    </location>
</feature>
<evidence type="ECO:0000313" key="14">
    <source>
        <dbReference type="Proteomes" id="UP000249590"/>
    </source>
</evidence>
<name>A0A8B2P2G6_9HYPH</name>
<keyword evidence="8 9" id="KW-0472">Membrane</keyword>
<evidence type="ECO:0000256" key="5">
    <source>
        <dbReference type="ARBA" id="ARBA00022519"/>
    </source>
</evidence>
<dbReference type="Pfam" id="PF25994">
    <property type="entry name" value="HH_AprE"/>
    <property type="match status" value="1"/>
</dbReference>
<keyword evidence="6 9" id="KW-0812">Transmembrane</keyword>
<comment type="subcellular location">
    <subcellularLocation>
        <location evidence="1 9">Cell inner membrane</location>
        <topology evidence="1 9">Single-pass membrane protein</topology>
    </subcellularLocation>
</comment>
<keyword evidence="14" id="KW-1185">Reference proteome</keyword>
<dbReference type="InterPro" id="IPR058781">
    <property type="entry name" value="HH_AprE-like"/>
</dbReference>
<evidence type="ECO:0000256" key="4">
    <source>
        <dbReference type="ARBA" id="ARBA00022475"/>
    </source>
</evidence>
<evidence type="ECO:0000256" key="9">
    <source>
        <dbReference type="RuleBase" id="RU365093"/>
    </source>
</evidence>
<comment type="caution">
    <text evidence="13">The sequence shown here is derived from an EMBL/GenBank/DDBJ whole genome shotgun (WGS) entry which is preliminary data.</text>
</comment>
<evidence type="ECO:0000256" key="7">
    <source>
        <dbReference type="ARBA" id="ARBA00022989"/>
    </source>
</evidence>
<dbReference type="InterPro" id="IPR010129">
    <property type="entry name" value="T1SS_HlyD"/>
</dbReference>
<evidence type="ECO:0000256" key="2">
    <source>
        <dbReference type="ARBA" id="ARBA00009477"/>
    </source>
</evidence>
<accession>A0A8B2P2G6</accession>
<dbReference type="PANTHER" id="PTHR30386:SF17">
    <property type="entry name" value="ALKALINE PROTEASE SECRETION PROTEIN APRE"/>
    <property type="match status" value="1"/>
</dbReference>
<dbReference type="Pfam" id="PF26002">
    <property type="entry name" value="Beta-barrel_AprE"/>
    <property type="match status" value="1"/>
</dbReference>